<dbReference type="EMBL" id="CP011005">
    <property type="protein sequence ID" value="AJT42076.1"/>
    <property type="molecule type" value="Genomic_DNA"/>
</dbReference>
<dbReference type="KEGG" id="ari:UM93_12200"/>
<feature type="transmembrane region" description="Helical" evidence="5">
    <location>
        <begin position="28"/>
        <end position="46"/>
    </location>
</feature>
<dbReference type="Proteomes" id="UP000061839">
    <property type="component" value="Chromosome"/>
</dbReference>
<dbReference type="HOGENOM" id="CLU_040011_1_1_11"/>
<dbReference type="GO" id="GO:0022857">
    <property type="term" value="F:transmembrane transporter activity"/>
    <property type="evidence" value="ECO:0007669"/>
    <property type="project" value="InterPro"/>
</dbReference>
<feature type="transmembrane region" description="Helical" evidence="5">
    <location>
        <begin position="66"/>
        <end position="89"/>
    </location>
</feature>
<feature type="transmembrane region" description="Helical" evidence="5">
    <location>
        <begin position="334"/>
        <end position="360"/>
    </location>
</feature>
<dbReference type="GO" id="GO:0005886">
    <property type="term" value="C:plasma membrane"/>
    <property type="evidence" value="ECO:0007669"/>
    <property type="project" value="UniProtKB-SubCell"/>
</dbReference>
<evidence type="ECO:0000259" key="6">
    <source>
        <dbReference type="PROSITE" id="PS50850"/>
    </source>
</evidence>
<feature type="transmembrane region" description="Helical" evidence="5">
    <location>
        <begin position="276"/>
        <end position="298"/>
    </location>
</feature>
<evidence type="ECO:0000256" key="1">
    <source>
        <dbReference type="ARBA" id="ARBA00004651"/>
    </source>
</evidence>
<evidence type="ECO:0000256" key="3">
    <source>
        <dbReference type="ARBA" id="ARBA00022989"/>
    </source>
</evidence>
<feature type="transmembrane region" description="Helical" evidence="5">
    <location>
        <begin position="188"/>
        <end position="207"/>
    </location>
</feature>
<feature type="domain" description="Major facilitator superfamily (MFS) profile" evidence="6">
    <location>
        <begin position="197"/>
        <end position="423"/>
    </location>
</feature>
<reference evidence="7 8" key="1">
    <citation type="journal article" date="2015" name="Genome Announc.">
        <title>Complete Genome Sequencing of Protease-Producing Novel Arthrobacter sp. Strain IHBB 11108 Using PacBio Single-Molecule Real-Time Sequencing Technology.</title>
        <authorList>
            <person name="Kiran S."/>
            <person name="Swarnkar M.K."/>
            <person name="Pal M."/>
            <person name="Thakur R."/>
            <person name="Tewari R."/>
            <person name="Singh A.K."/>
            <person name="Gulati A."/>
        </authorList>
    </citation>
    <scope>NUCLEOTIDE SEQUENCE [LARGE SCALE GENOMIC DNA]</scope>
    <source>
        <strain evidence="7 8">IHBB 11108</strain>
    </source>
</reference>
<keyword evidence="2 5" id="KW-0812">Transmembrane</keyword>
<name>A0A0D4C162_9MICC</name>
<accession>A0A0D4C162</accession>
<keyword evidence="8" id="KW-1185">Reference proteome</keyword>
<dbReference type="STRING" id="1618207.UM93_12200"/>
<dbReference type="PATRIC" id="fig|1618207.4.peg.2475"/>
<dbReference type="AlphaFoldDB" id="A0A0D4C162"/>
<dbReference type="Pfam" id="PF07690">
    <property type="entry name" value="MFS_1"/>
    <property type="match status" value="1"/>
</dbReference>
<dbReference type="RefSeq" id="WP_045075856.1">
    <property type="nucleotide sequence ID" value="NZ_CP011005.1"/>
</dbReference>
<dbReference type="CDD" id="cd06174">
    <property type="entry name" value="MFS"/>
    <property type="match status" value="1"/>
</dbReference>
<feature type="transmembrane region" description="Helical" evidence="5">
    <location>
        <begin position="372"/>
        <end position="393"/>
    </location>
</feature>
<evidence type="ECO:0000313" key="7">
    <source>
        <dbReference type="EMBL" id="AJT42076.1"/>
    </source>
</evidence>
<feature type="transmembrane region" description="Helical" evidence="5">
    <location>
        <begin position="128"/>
        <end position="149"/>
    </location>
</feature>
<dbReference type="InterPro" id="IPR011701">
    <property type="entry name" value="MFS"/>
</dbReference>
<dbReference type="Gene3D" id="1.20.1250.20">
    <property type="entry name" value="MFS general substrate transporter like domains"/>
    <property type="match status" value="2"/>
</dbReference>
<dbReference type="PANTHER" id="PTHR23528">
    <property type="match status" value="1"/>
</dbReference>
<dbReference type="SUPFAM" id="SSF103473">
    <property type="entry name" value="MFS general substrate transporter"/>
    <property type="match status" value="1"/>
</dbReference>
<feature type="transmembrane region" description="Helical" evidence="5">
    <location>
        <begin position="399"/>
        <end position="417"/>
    </location>
</feature>
<dbReference type="OrthoDB" id="7584869at2"/>
<comment type="subcellular location">
    <subcellularLocation>
        <location evidence="1">Cell membrane</location>
        <topology evidence="1">Multi-pass membrane protein</topology>
    </subcellularLocation>
</comment>
<dbReference type="PROSITE" id="PS50850">
    <property type="entry name" value="MFS"/>
    <property type="match status" value="1"/>
</dbReference>
<feature type="transmembrane region" description="Helical" evidence="5">
    <location>
        <begin position="310"/>
        <end position="328"/>
    </location>
</feature>
<sequence length="423" mass="44292">MTQSQANPDNLAELPAALAEPVLKVRRGWTAAVILVNVGINAAFFGPIQVLLGTQAASFDEHQKEAILALVTGAGAMVSVVANPLFGTFSDRTTSRFGRRVPWVFIGALIGTIALLSLTVAPSVAAMTLLWCLVQLGCNGALAAITAAIPDRVPVVQRGLIGGLVSMGTVVGILVGAGIGAIAGANFALGYLICAVALLLGVLLYVLRGPDHRLLKQDQPAFSWRGFLAGFWINPVKYPDFGWAWLTRFLVQLGSHICTLYLLFFLKDEVRYPDPAFGVLILTGIYAVLTIVTAAIGGIWSDRVKRRKPFVIASSVIIAAASLILALAPTWTGALLGAAVLGIGYGAYLAVDLALLTQVLPAALSRGKDLGVINIASSLPQVLAPLIAFPFVAFLGGYLALYLAAGVIGLLGAVFVVKIKSVQ</sequence>
<dbReference type="InterPro" id="IPR020846">
    <property type="entry name" value="MFS_dom"/>
</dbReference>
<evidence type="ECO:0000313" key="8">
    <source>
        <dbReference type="Proteomes" id="UP000061839"/>
    </source>
</evidence>
<organism evidence="7 8">
    <name type="scientific">Psychromicrobium lacuslunae</name>
    <dbReference type="NCBI Taxonomy" id="1618207"/>
    <lineage>
        <taxon>Bacteria</taxon>
        <taxon>Bacillati</taxon>
        <taxon>Actinomycetota</taxon>
        <taxon>Actinomycetes</taxon>
        <taxon>Micrococcales</taxon>
        <taxon>Micrococcaceae</taxon>
        <taxon>Psychromicrobium</taxon>
    </lineage>
</organism>
<evidence type="ECO:0000256" key="2">
    <source>
        <dbReference type="ARBA" id="ARBA00022692"/>
    </source>
</evidence>
<feature type="transmembrane region" description="Helical" evidence="5">
    <location>
        <begin position="245"/>
        <end position="264"/>
    </location>
</feature>
<keyword evidence="4 5" id="KW-0472">Membrane</keyword>
<dbReference type="PANTHER" id="PTHR23528:SF1">
    <property type="entry name" value="MAJOR FACILITATOR SUPERFAMILY (MFS) PROFILE DOMAIN-CONTAINING PROTEIN"/>
    <property type="match status" value="1"/>
</dbReference>
<evidence type="ECO:0000256" key="5">
    <source>
        <dbReference type="SAM" id="Phobius"/>
    </source>
</evidence>
<protein>
    <submittedName>
        <fullName evidence="7">MFS transporter</fullName>
    </submittedName>
</protein>
<gene>
    <name evidence="7" type="ORF">UM93_12200</name>
</gene>
<feature type="transmembrane region" description="Helical" evidence="5">
    <location>
        <begin position="101"/>
        <end position="122"/>
    </location>
</feature>
<dbReference type="InterPro" id="IPR036259">
    <property type="entry name" value="MFS_trans_sf"/>
</dbReference>
<feature type="transmembrane region" description="Helical" evidence="5">
    <location>
        <begin position="161"/>
        <end position="182"/>
    </location>
</feature>
<evidence type="ECO:0000256" key="4">
    <source>
        <dbReference type="ARBA" id="ARBA00023136"/>
    </source>
</evidence>
<proteinExistence type="predicted"/>
<keyword evidence="3 5" id="KW-1133">Transmembrane helix</keyword>